<evidence type="ECO:0000256" key="6">
    <source>
        <dbReference type="ARBA" id="ARBA00023136"/>
    </source>
</evidence>
<evidence type="ECO:0000313" key="11">
    <source>
        <dbReference type="Proteomes" id="UP000265926"/>
    </source>
</evidence>
<gene>
    <name evidence="10" type="ORF">D1614_01610</name>
</gene>
<evidence type="ECO:0000313" key="10">
    <source>
        <dbReference type="EMBL" id="RIJ50656.1"/>
    </source>
</evidence>
<evidence type="ECO:0000259" key="9">
    <source>
        <dbReference type="Pfam" id="PF12704"/>
    </source>
</evidence>
<evidence type="ECO:0000259" key="8">
    <source>
        <dbReference type="Pfam" id="PF02687"/>
    </source>
</evidence>
<comment type="subcellular location">
    <subcellularLocation>
        <location evidence="1">Cell membrane</location>
        <topology evidence="1">Multi-pass membrane protein</topology>
    </subcellularLocation>
</comment>
<dbReference type="Pfam" id="PF02687">
    <property type="entry name" value="FtsX"/>
    <property type="match status" value="1"/>
</dbReference>
<evidence type="ECO:0000256" key="1">
    <source>
        <dbReference type="ARBA" id="ARBA00004651"/>
    </source>
</evidence>
<keyword evidence="5 7" id="KW-1133">Transmembrane helix</keyword>
<feature type="transmembrane region" description="Helical" evidence="7">
    <location>
        <begin position="373"/>
        <end position="395"/>
    </location>
</feature>
<keyword evidence="11" id="KW-1185">Reference proteome</keyword>
<dbReference type="Pfam" id="PF12704">
    <property type="entry name" value="MacB_PCD"/>
    <property type="match status" value="1"/>
</dbReference>
<evidence type="ECO:0000256" key="2">
    <source>
        <dbReference type="ARBA" id="ARBA00005236"/>
    </source>
</evidence>
<evidence type="ECO:0000256" key="4">
    <source>
        <dbReference type="ARBA" id="ARBA00022692"/>
    </source>
</evidence>
<sequence>MNTNIKLAWRNLWRNRRRTFIAISSIVFSVLLASWMRSMQEGSYDSMIENSVKFYSGYLQVQDTAFWNERTLDNSFSASNELKESISQIPDVTLVVNRIESFALAANHLKSKPAMVMGIEPEAEDQITKISQKVKKGSFLKTGDKGAILGEGLAKYLGLDVGDTLVMISQGYHGISASGLFVIKGLLSHPNQEFNNRMVYLDIEAARDFYSASGLSTSLVVMAHDHYEVKHIKKAIERVLPAGNRVMTWTEMQPDLEQLIESDRGSGKIMLGILYMVIAFGMFSVVLMMVKERSREFGVVHAVGMQKSKLSTIVFFETIFIGLIGCSVGVLISYLFCTYFYFHPIPMSGKMAEAYEQYGMEPFLYFSLKASLFYSQMILVFLLSVFISVFPMYNIQRLKITKAMRN</sequence>
<protein>
    <submittedName>
        <fullName evidence="10">ABC transporter permease</fullName>
    </submittedName>
</protein>
<feature type="transmembrane region" description="Helical" evidence="7">
    <location>
        <begin position="20"/>
        <end position="36"/>
    </location>
</feature>
<evidence type="ECO:0000256" key="5">
    <source>
        <dbReference type="ARBA" id="ARBA00022989"/>
    </source>
</evidence>
<dbReference type="InterPro" id="IPR051447">
    <property type="entry name" value="Lipoprotein-release_system"/>
</dbReference>
<comment type="similarity">
    <text evidence="2">Belongs to the ABC-4 integral membrane protein family. LolC/E subfamily.</text>
</comment>
<dbReference type="GO" id="GO:0044874">
    <property type="term" value="P:lipoprotein localization to outer membrane"/>
    <property type="evidence" value="ECO:0007669"/>
    <property type="project" value="TreeGrafter"/>
</dbReference>
<feature type="transmembrane region" description="Helical" evidence="7">
    <location>
        <begin position="310"/>
        <end position="342"/>
    </location>
</feature>
<keyword evidence="3" id="KW-1003">Cell membrane</keyword>
<dbReference type="PANTHER" id="PTHR30489">
    <property type="entry name" value="LIPOPROTEIN-RELEASING SYSTEM TRANSMEMBRANE PROTEIN LOLE"/>
    <property type="match status" value="1"/>
</dbReference>
<evidence type="ECO:0000256" key="3">
    <source>
        <dbReference type="ARBA" id="ARBA00022475"/>
    </source>
</evidence>
<dbReference type="InterPro" id="IPR025857">
    <property type="entry name" value="MacB_PCD"/>
</dbReference>
<feature type="domain" description="MacB-like periplasmic core" evidence="9">
    <location>
        <begin position="21"/>
        <end position="238"/>
    </location>
</feature>
<reference evidence="10 11" key="1">
    <citation type="submission" date="2018-08" db="EMBL/GenBank/DDBJ databases">
        <title>Pallidiluteibacterium maritimus gen. nov., sp. nov., isolated from coastal sediment.</title>
        <authorList>
            <person name="Zhou L.Y."/>
        </authorList>
    </citation>
    <scope>NUCLEOTIDE SEQUENCE [LARGE SCALE GENOMIC DNA]</scope>
    <source>
        <strain evidence="10 11">XSD2</strain>
    </source>
</reference>
<feature type="transmembrane region" description="Helical" evidence="7">
    <location>
        <begin position="269"/>
        <end position="290"/>
    </location>
</feature>
<organism evidence="10 11">
    <name type="scientific">Maribellus luteus</name>
    <dbReference type="NCBI Taxonomy" id="2305463"/>
    <lineage>
        <taxon>Bacteria</taxon>
        <taxon>Pseudomonadati</taxon>
        <taxon>Bacteroidota</taxon>
        <taxon>Bacteroidia</taxon>
        <taxon>Marinilabiliales</taxon>
        <taxon>Prolixibacteraceae</taxon>
        <taxon>Maribellus</taxon>
    </lineage>
</organism>
<keyword evidence="4 7" id="KW-0812">Transmembrane</keyword>
<keyword evidence="6 7" id="KW-0472">Membrane</keyword>
<dbReference type="EMBL" id="QWGR01000001">
    <property type="protein sequence ID" value="RIJ50656.1"/>
    <property type="molecule type" value="Genomic_DNA"/>
</dbReference>
<comment type="caution">
    <text evidence="10">The sequence shown here is derived from an EMBL/GenBank/DDBJ whole genome shotgun (WGS) entry which is preliminary data.</text>
</comment>
<dbReference type="AlphaFoldDB" id="A0A399T2U6"/>
<evidence type="ECO:0000256" key="7">
    <source>
        <dbReference type="SAM" id="Phobius"/>
    </source>
</evidence>
<dbReference type="PANTHER" id="PTHR30489:SF0">
    <property type="entry name" value="LIPOPROTEIN-RELEASING SYSTEM TRANSMEMBRANE PROTEIN LOLE"/>
    <property type="match status" value="1"/>
</dbReference>
<dbReference type="RefSeq" id="WP_119436125.1">
    <property type="nucleotide sequence ID" value="NZ_QWGR01000001.1"/>
</dbReference>
<accession>A0A399T2U6</accession>
<dbReference type="InterPro" id="IPR003838">
    <property type="entry name" value="ABC3_permease_C"/>
</dbReference>
<proteinExistence type="inferred from homology"/>
<name>A0A399T2U6_9BACT</name>
<dbReference type="OrthoDB" id="9784014at2"/>
<dbReference type="Proteomes" id="UP000265926">
    <property type="component" value="Unassembled WGS sequence"/>
</dbReference>
<feature type="domain" description="ABC3 transporter permease C-terminal" evidence="8">
    <location>
        <begin position="269"/>
        <end position="397"/>
    </location>
</feature>
<dbReference type="GO" id="GO:0098797">
    <property type="term" value="C:plasma membrane protein complex"/>
    <property type="evidence" value="ECO:0007669"/>
    <property type="project" value="TreeGrafter"/>
</dbReference>